<organism evidence="8 9">
    <name type="scientific">Actinophytocola oryzae</name>
    <dbReference type="NCBI Taxonomy" id="502181"/>
    <lineage>
        <taxon>Bacteria</taxon>
        <taxon>Bacillati</taxon>
        <taxon>Actinomycetota</taxon>
        <taxon>Actinomycetes</taxon>
        <taxon>Pseudonocardiales</taxon>
        <taxon>Pseudonocardiaceae</taxon>
    </lineage>
</organism>
<gene>
    <name evidence="8" type="ORF">CLV71_108119</name>
</gene>
<dbReference type="OrthoDB" id="419058at2"/>
<feature type="transmembrane region" description="Helical" evidence="5">
    <location>
        <begin position="686"/>
        <end position="704"/>
    </location>
</feature>
<dbReference type="Gene3D" id="1.25.40.10">
    <property type="entry name" value="Tetratricopeptide repeat domain"/>
    <property type="match status" value="1"/>
</dbReference>
<feature type="transmembrane region" description="Helical" evidence="5">
    <location>
        <begin position="842"/>
        <end position="866"/>
    </location>
</feature>
<feature type="domain" description="OmpR/PhoB-type" evidence="6">
    <location>
        <begin position="15"/>
        <end position="89"/>
    </location>
</feature>
<evidence type="ECO:0000256" key="1">
    <source>
        <dbReference type="ARBA" id="ARBA00005820"/>
    </source>
</evidence>
<dbReference type="InterPro" id="IPR027417">
    <property type="entry name" value="P-loop_NTPase"/>
</dbReference>
<dbReference type="PANTHER" id="PTHR35807">
    <property type="entry name" value="TRANSCRIPTIONAL REGULATOR REDD-RELATED"/>
    <property type="match status" value="1"/>
</dbReference>
<keyword evidence="5" id="KW-1133">Transmembrane helix</keyword>
<keyword evidence="5" id="KW-0812">Transmembrane</keyword>
<comment type="similarity">
    <text evidence="1">Belongs to the AfsR/DnrI/RedD regulatory family.</text>
</comment>
<dbReference type="SMART" id="SM00862">
    <property type="entry name" value="Trans_reg_C"/>
    <property type="match status" value="1"/>
</dbReference>
<sequence length="915" mass="98604">MDFRVLGTLEVWTAEGRITLPSSRHQRVLAALLLAPNSVVPIPRLVAAVWDDGPPVTATKQVQNCVSMLRDRLGGGSDLIATDGPGYRIAVGDDELDATRFQLGVATARELADAGDLRAAVDEARRALLLWRGPALDGLDAAALAGPVTRLDEQRFTAIGACVEWQLALGEHHAVVEELGELVTQHPFRERIHGQLMTALDRDGRPADALAVFQALRRGLVDELGVEPGPELRDLQMRILAREQGATPTTPDAPARQAESRLDHALRQLAAGVARQWTAEVGIRSLNRPAPVPLTWSATGRPVTARAAAGATERLVLSGGLGDVVTKFRQTASRQLVVLGEPGAGKSVLAMLLTLGLLADRRDGEPVPVLLPMASWNPHHEHLEHWLATRLHEEYPGLAQPVDGADTATQLVLDRRIIPILDGLDETPPALHAAAIDALDHATADGYPFVVTCRGDEYEDAVTRTGFVLARAAVVEIEPVEPGAAVEFLTARTRVGDLRWTPLVERLRTQRDSALAQALRTPLMVDLTRTAYARPDTDPGELCDTDRFAAPEAIEAHLLDAYVPASYARRPSPPAPQAPPAPPRTYEAAQARRWLVFLARCLHDRQSRELAWWTVGRFVPRHVAGLYLGVPPALLFALAGWLAAGPLVGLVYGLSFGLAGFVAHSTGRGPGPLRVELRFRNTARRFVLRFLVGAAIGTALGLGWSLSPTIVVLLAADFGFAIGLHVWLDTPVDADRVTSPATTLREDRTAALAYTLSFVVCLGPFYGIAFALTNQTRFVTVLSGHFDLVLALAAGLASYLLGRFMFGPTGGVAYGLAGAVVGGQVFPRATTDWQAIGVGTTFGLAVGLTVCLSRAWGTFAVTRLWLAMRGGLPVRLMGFLNDAHRRGVLRQVGAVYQFRHARLQDRLADDRPPLQ</sequence>
<keyword evidence="4" id="KW-0804">Transcription</keyword>
<dbReference type="SMART" id="SM01043">
    <property type="entry name" value="BTAD"/>
    <property type="match status" value="1"/>
</dbReference>
<dbReference type="Pfam" id="PF00486">
    <property type="entry name" value="Trans_reg_C"/>
    <property type="match status" value="1"/>
</dbReference>
<dbReference type="PANTHER" id="PTHR35807:SF1">
    <property type="entry name" value="TRANSCRIPTIONAL REGULATOR REDD"/>
    <property type="match status" value="1"/>
</dbReference>
<dbReference type="InterPro" id="IPR016032">
    <property type="entry name" value="Sig_transdc_resp-reg_C-effctor"/>
</dbReference>
<dbReference type="InterPro" id="IPR007111">
    <property type="entry name" value="NACHT_NTPase"/>
</dbReference>
<dbReference type="InterPro" id="IPR011990">
    <property type="entry name" value="TPR-like_helical_dom_sf"/>
</dbReference>
<feature type="transmembrane region" description="Helical" evidence="5">
    <location>
        <begin position="812"/>
        <end position="830"/>
    </location>
</feature>
<dbReference type="InterPro" id="IPR005158">
    <property type="entry name" value="BTAD"/>
</dbReference>
<dbReference type="EMBL" id="SOCP01000008">
    <property type="protein sequence ID" value="TDV48759.1"/>
    <property type="molecule type" value="Genomic_DNA"/>
</dbReference>
<feature type="transmembrane region" description="Helical" evidence="5">
    <location>
        <begin position="778"/>
        <end position="800"/>
    </location>
</feature>
<dbReference type="Gene3D" id="1.10.10.10">
    <property type="entry name" value="Winged helix-like DNA-binding domain superfamily/Winged helix DNA-binding domain"/>
    <property type="match status" value="1"/>
</dbReference>
<feature type="domain" description="Bacterial transcriptional activator" evidence="7">
    <location>
        <begin position="96"/>
        <end position="240"/>
    </location>
</feature>
<evidence type="ECO:0000256" key="2">
    <source>
        <dbReference type="ARBA" id="ARBA00023015"/>
    </source>
</evidence>
<dbReference type="Gene3D" id="3.40.50.300">
    <property type="entry name" value="P-loop containing nucleotide triphosphate hydrolases"/>
    <property type="match status" value="1"/>
</dbReference>
<dbReference type="GO" id="GO:0003677">
    <property type="term" value="F:DNA binding"/>
    <property type="evidence" value="ECO:0007669"/>
    <property type="project" value="UniProtKB-KW"/>
</dbReference>
<keyword evidence="3 8" id="KW-0238">DNA-binding</keyword>
<evidence type="ECO:0000259" key="6">
    <source>
        <dbReference type="SMART" id="SM00862"/>
    </source>
</evidence>
<dbReference type="InterPro" id="IPR001867">
    <property type="entry name" value="OmpR/PhoB-type_DNA-bd"/>
</dbReference>
<keyword evidence="9" id="KW-1185">Reference proteome</keyword>
<protein>
    <submittedName>
        <fullName evidence="8">DNA-binding SARP family transcriptional activator</fullName>
    </submittedName>
</protein>
<evidence type="ECO:0000256" key="5">
    <source>
        <dbReference type="SAM" id="Phobius"/>
    </source>
</evidence>
<feature type="transmembrane region" description="Helical" evidence="5">
    <location>
        <begin position="749"/>
        <end position="772"/>
    </location>
</feature>
<accession>A0A4R7VI36</accession>
<keyword evidence="2" id="KW-0805">Transcription regulation</keyword>
<dbReference type="Pfam" id="PF05729">
    <property type="entry name" value="NACHT"/>
    <property type="match status" value="1"/>
</dbReference>
<feature type="transmembrane region" description="Helical" evidence="5">
    <location>
        <begin position="710"/>
        <end position="728"/>
    </location>
</feature>
<keyword evidence="5" id="KW-0472">Membrane</keyword>
<dbReference type="SUPFAM" id="SSF46894">
    <property type="entry name" value="C-terminal effector domain of the bipartite response regulators"/>
    <property type="match status" value="1"/>
</dbReference>
<dbReference type="CDD" id="cd15831">
    <property type="entry name" value="BTAD"/>
    <property type="match status" value="1"/>
</dbReference>
<dbReference type="Pfam" id="PF03704">
    <property type="entry name" value="BTAD"/>
    <property type="match status" value="1"/>
</dbReference>
<evidence type="ECO:0000256" key="4">
    <source>
        <dbReference type="ARBA" id="ARBA00023163"/>
    </source>
</evidence>
<evidence type="ECO:0000256" key="3">
    <source>
        <dbReference type="ARBA" id="ARBA00023125"/>
    </source>
</evidence>
<dbReference type="InterPro" id="IPR051677">
    <property type="entry name" value="AfsR-DnrI-RedD_regulator"/>
</dbReference>
<dbReference type="SUPFAM" id="SSF48452">
    <property type="entry name" value="TPR-like"/>
    <property type="match status" value="1"/>
</dbReference>
<evidence type="ECO:0000259" key="7">
    <source>
        <dbReference type="SMART" id="SM01043"/>
    </source>
</evidence>
<comment type="caution">
    <text evidence="8">The sequence shown here is derived from an EMBL/GenBank/DDBJ whole genome shotgun (WGS) entry which is preliminary data.</text>
</comment>
<dbReference type="InterPro" id="IPR036388">
    <property type="entry name" value="WH-like_DNA-bd_sf"/>
</dbReference>
<dbReference type="GO" id="GO:0006355">
    <property type="term" value="P:regulation of DNA-templated transcription"/>
    <property type="evidence" value="ECO:0007669"/>
    <property type="project" value="InterPro"/>
</dbReference>
<evidence type="ECO:0000313" key="8">
    <source>
        <dbReference type="EMBL" id="TDV48759.1"/>
    </source>
</evidence>
<proteinExistence type="inferred from homology"/>
<evidence type="ECO:0000313" key="9">
    <source>
        <dbReference type="Proteomes" id="UP000294927"/>
    </source>
</evidence>
<dbReference type="GO" id="GO:0000160">
    <property type="term" value="P:phosphorelay signal transduction system"/>
    <property type="evidence" value="ECO:0007669"/>
    <property type="project" value="InterPro"/>
</dbReference>
<dbReference type="AlphaFoldDB" id="A0A4R7VI36"/>
<feature type="transmembrane region" description="Helical" evidence="5">
    <location>
        <begin position="649"/>
        <end position="666"/>
    </location>
</feature>
<name>A0A4R7VI36_9PSEU</name>
<dbReference type="Proteomes" id="UP000294927">
    <property type="component" value="Unassembled WGS sequence"/>
</dbReference>
<reference evidence="8 9" key="1">
    <citation type="submission" date="2019-03" db="EMBL/GenBank/DDBJ databases">
        <title>Genomic Encyclopedia of Archaeal and Bacterial Type Strains, Phase II (KMG-II): from individual species to whole genera.</title>
        <authorList>
            <person name="Goeker M."/>
        </authorList>
    </citation>
    <scope>NUCLEOTIDE SEQUENCE [LARGE SCALE GENOMIC DNA]</scope>
    <source>
        <strain evidence="8 9">DSM 45499</strain>
    </source>
</reference>